<feature type="transmembrane region" description="Helical" evidence="8">
    <location>
        <begin position="324"/>
        <end position="350"/>
    </location>
</feature>
<sequence>MTPVEPTEPGGPGPGTPEPGGARSASLSSGAVLAGVLAPSLVFEIGLGAILPVVALTASDLGATLAGASVLVALLGVGQVLGDVPAGALAARVGDRRAMLVATVLALVTLAGCALAPNLATFGAAVLVTGAASSVFHLARHSYLTEITPVVNRAGVMSTLGGVSRIGAFLGPFLGAAVLHWTGLRGVFWLAVATSLAAGVVVLLVPDVEDGPRPSRAAAPRVSTASVLARHWRVLATLGSAVVLVGAVRASKQVVLPLWSEHIGLSPTATSLVFGLSGAVDMLLFYPAGRVMDRRGRLWVAVPSMLVLGLSIAALPLTHSLAGLAVVAMVMGLGNGIGSGILMTLGADVAPVRGRSQFLGAWRLLQDSGAAAGPLVVSAGAALGSLAAGIATIGGLGLLGAAALARWTPRWSPHANATTRRRAGIEIPPSRRAVRSREDLE</sequence>
<feature type="transmembrane region" description="Helical" evidence="8">
    <location>
        <begin position="160"/>
        <end position="181"/>
    </location>
</feature>
<evidence type="ECO:0000256" key="8">
    <source>
        <dbReference type="SAM" id="Phobius"/>
    </source>
</evidence>
<dbReference type="Pfam" id="PF07690">
    <property type="entry name" value="MFS_1"/>
    <property type="match status" value="1"/>
</dbReference>
<evidence type="ECO:0000256" key="1">
    <source>
        <dbReference type="ARBA" id="ARBA00004651"/>
    </source>
</evidence>
<reference evidence="10 11" key="1">
    <citation type="submission" date="2022-07" db="EMBL/GenBank/DDBJ databases">
        <title>Novel species in genus cellulomonas.</title>
        <authorList>
            <person name="Ye L."/>
        </authorList>
    </citation>
    <scope>NUCLEOTIDE SEQUENCE [LARGE SCALE GENOMIC DNA]</scope>
    <source>
        <strain evidence="11">zg-Y338</strain>
    </source>
</reference>
<dbReference type="InterPro" id="IPR020846">
    <property type="entry name" value="MFS_dom"/>
</dbReference>
<keyword evidence="6 8" id="KW-0472">Membrane</keyword>
<dbReference type="CDD" id="cd17325">
    <property type="entry name" value="MFS_MdtG_SLC18_like"/>
    <property type="match status" value="1"/>
</dbReference>
<evidence type="ECO:0000259" key="9">
    <source>
        <dbReference type="PROSITE" id="PS50850"/>
    </source>
</evidence>
<feature type="transmembrane region" description="Helical" evidence="8">
    <location>
        <begin position="298"/>
        <end position="318"/>
    </location>
</feature>
<feature type="region of interest" description="Disordered" evidence="7">
    <location>
        <begin position="1"/>
        <end position="24"/>
    </location>
</feature>
<dbReference type="PROSITE" id="PS50850">
    <property type="entry name" value="MFS"/>
    <property type="match status" value="1"/>
</dbReference>
<feature type="transmembrane region" description="Helical" evidence="8">
    <location>
        <begin position="98"/>
        <end position="116"/>
    </location>
</feature>
<feature type="transmembrane region" description="Helical" evidence="8">
    <location>
        <begin position="268"/>
        <end position="286"/>
    </location>
</feature>
<feature type="transmembrane region" description="Helical" evidence="8">
    <location>
        <begin position="31"/>
        <end position="55"/>
    </location>
</feature>
<feature type="transmembrane region" description="Helical" evidence="8">
    <location>
        <begin position="187"/>
        <end position="206"/>
    </location>
</feature>
<evidence type="ECO:0000313" key="10">
    <source>
        <dbReference type="EMBL" id="UUI75925.1"/>
    </source>
</evidence>
<evidence type="ECO:0000256" key="7">
    <source>
        <dbReference type="SAM" id="MobiDB-lite"/>
    </source>
</evidence>
<evidence type="ECO:0000256" key="2">
    <source>
        <dbReference type="ARBA" id="ARBA00022448"/>
    </source>
</evidence>
<gene>
    <name evidence="10" type="ORF">NP064_03175</name>
</gene>
<feature type="transmembrane region" description="Helical" evidence="8">
    <location>
        <begin position="227"/>
        <end position="248"/>
    </location>
</feature>
<organism evidence="10 11">
    <name type="scientific">Cellulomonas chengniuliangii</name>
    <dbReference type="NCBI Taxonomy" id="2968084"/>
    <lineage>
        <taxon>Bacteria</taxon>
        <taxon>Bacillati</taxon>
        <taxon>Actinomycetota</taxon>
        <taxon>Actinomycetes</taxon>
        <taxon>Micrococcales</taxon>
        <taxon>Cellulomonadaceae</taxon>
        <taxon>Cellulomonas</taxon>
    </lineage>
</organism>
<keyword evidence="11" id="KW-1185">Reference proteome</keyword>
<keyword evidence="4 8" id="KW-0812">Transmembrane</keyword>
<proteinExistence type="predicted"/>
<evidence type="ECO:0000256" key="3">
    <source>
        <dbReference type="ARBA" id="ARBA00022475"/>
    </source>
</evidence>
<keyword evidence="2" id="KW-0813">Transport</keyword>
<dbReference type="SUPFAM" id="SSF103473">
    <property type="entry name" value="MFS general substrate transporter"/>
    <property type="match status" value="1"/>
</dbReference>
<dbReference type="InterPro" id="IPR011701">
    <property type="entry name" value="MFS"/>
</dbReference>
<protein>
    <submittedName>
        <fullName evidence="10">MFS transporter</fullName>
    </submittedName>
</protein>
<name>A0ABY5L396_9CELL</name>
<comment type="subcellular location">
    <subcellularLocation>
        <location evidence="1">Cell membrane</location>
        <topology evidence="1">Multi-pass membrane protein</topology>
    </subcellularLocation>
</comment>
<dbReference type="InterPro" id="IPR036259">
    <property type="entry name" value="MFS_trans_sf"/>
</dbReference>
<evidence type="ECO:0000313" key="11">
    <source>
        <dbReference type="Proteomes" id="UP001316189"/>
    </source>
</evidence>
<dbReference type="EMBL" id="CP101988">
    <property type="protein sequence ID" value="UUI75925.1"/>
    <property type="molecule type" value="Genomic_DNA"/>
</dbReference>
<evidence type="ECO:0000256" key="4">
    <source>
        <dbReference type="ARBA" id="ARBA00022692"/>
    </source>
</evidence>
<dbReference type="PANTHER" id="PTHR23517:SF3">
    <property type="entry name" value="INTEGRAL MEMBRANE TRANSPORT PROTEIN"/>
    <property type="match status" value="1"/>
</dbReference>
<accession>A0ABY5L396</accession>
<dbReference type="Proteomes" id="UP001316189">
    <property type="component" value="Chromosome"/>
</dbReference>
<feature type="transmembrane region" description="Helical" evidence="8">
    <location>
        <begin position="61"/>
        <end position="86"/>
    </location>
</feature>
<dbReference type="Gene3D" id="1.20.1250.20">
    <property type="entry name" value="MFS general substrate transporter like domains"/>
    <property type="match status" value="2"/>
</dbReference>
<dbReference type="RefSeq" id="WP_227567955.1">
    <property type="nucleotide sequence ID" value="NZ_CP101988.1"/>
</dbReference>
<feature type="transmembrane region" description="Helical" evidence="8">
    <location>
        <begin position="371"/>
        <end position="404"/>
    </location>
</feature>
<keyword evidence="5 8" id="KW-1133">Transmembrane helix</keyword>
<feature type="domain" description="Major facilitator superfamily (MFS) profile" evidence="9">
    <location>
        <begin position="32"/>
        <end position="412"/>
    </location>
</feature>
<evidence type="ECO:0000256" key="5">
    <source>
        <dbReference type="ARBA" id="ARBA00022989"/>
    </source>
</evidence>
<dbReference type="InterPro" id="IPR050171">
    <property type="entry name" value="MFS_Transporters"/>
</dbReference>
<dbReference type="PANTHER" id="PTHR23517">
    <property type="entry name" value="RESISTANCE PROTEIN MDTM, PUTATIVE-RELATED-RELATED"/>
    <property type="match status" value="1"/>
</dbReference>
<keyword evidence="3" id="KW-1003">Cell membrane</keyword>
<evidence type="ECO:0000256" key="6">
    <source>
        <dbReference type="ARBA" id="ARBA00023136"/>
    </source>
</evidence>